<accession>A0ABQ9HUN3</accession>
<gene>
    <name evidence="3" type="ORF">PR048_007490</name>
</gene>
<evidence type="ECO:0000313" key="4">
    <source>
        <dbReference type="Proteomes" id="UP001159363"/>
    </source>
</evidence>
<dbReference type="PANTHER" id="PTHR46954">
    <property type="entry name" value="C2H2-TYPE DOMAIN-CONTAINING PROTEIN"/>
    <property type="match status" value="1"/>
</dbReference>
<keyword evidence="1" id="KW-0175">Coiled coil</keyword>
<protein>
    <submittedName>
        <fullName evidence="3">Uncharacterized protein</fullName>
    </submittedName>
</protein>
<feature type="coiled-coil region" evidence="1">
    <location>
        <begin position="155"/>
        <end position="209"/>
    </location>
</feature>
<name>A0ABQ9HUN3_9NEOP</name>
<evidence type="ECO:0000313" key="3">
    <source>
        <dbReference type="EMBL" id="KAJ8888005.1"/>
    </source>
</evidence>
<feature type="region of interest" description="Disordered" evidence="2">
    <location>
        <begin position="74"/>
        <end position="154"/>
    </location>
</feature>
<evidence type="ECO:0000256" key="1">
    <source>
        <dbReference type="SAM" id="Coils"/>
    </source>
</evidence>
<keyword evidence="4" id="KW-1185">Reference proteome</keyword>
<sequence>MSLYHNYYEAYVKRHVYKTNKCCQEEVTKLWNAAKQRFPKKEDLVLHVQHEIEQLLREAAERKARTTLAFLNKGNTKTSNDASAQAGTSARSVQNTESADQDGTTNQQSRDQEDDDDPQLAGAPKRKPQPLVVSDDEDEVTSNSTPSAMRPTPAQDIMKEKIAKLRVELDLTERRKKSLVSDRTEHEKARKLRREIDGYEKKLKLKGKQRVYAMKHRENKKQKIIELCSKNPDAAKSLTPRAGLGRPRLEEQSELLKAVVELAMFGASAEERRRCEIVRTVHTLSELTDKLIELGFNISRSATYIRLLPRRTDTREAKRHVVTVPVKLSRPEAVIIIKYTKTNTFDDKARVPIGLIAANKQAPLVMHVEYSVSLPDHDFVIASSHKLILTIRSGKHSSSTAASHAQDLDTLLALEPFYNFIKNGDGKVKPVLIISSDSGPDENPRYRNVIAHAVENFKKYELDAIFIVTNAPGRSAFNRVERRMAPLSRELTGVVLPHDSFGTHLDSNGRTVDVSLEKDNFKRQGKFWLKYGLQCALADMK</sequence>
<dbReference type="EMBL" id="JARBHB010000003">
    <property type="protein sequence ID" value="KAJ8888005.1"/>
    <property type="molecule type" value="Genomic_DNA"/>
</dbReference>
<proteinExistence type="predicted"/>
<comment type="caution">
    <text evidence="3">The sequence shown here is derived from an EMBL/GenBank/DDBJ whole genome shotgun (WGS) entry which is preliminary data.</text>
</comment>
<evidence type="ECO:0000256" key="2">
    <source>
        <dbReference type="SAM" id="MobiDB-lite"/>
    </source>
</evidence>
<reference evidence="3 4" key="1">
    <citation type="submission" date="2023-02" db="EMBL/GenBank/DDBJ databases">
        <title>LHISI_Scaffold_Assembly.</title>
        <authorList>
            <person name="Stuart O.P."/>
            <person name="Cleave R."/>
            <person name="Magrath M.J.L."/>
            <person name="Mikheyev A.S."/>
        </authorList>
    </citation>
    <scope>NUCLEOTIDE SEQUENCE [LARGE SCALE GENOMIC DNA]</scope>
    <source>
        <strain evidence="3">Daus_M_001</strain>
        <tissue evidence="3">Leg muscle</tissue>
    </source>
</reference>
<dbReference type="Proteomes" id="UP001159363">
    <property type="component" value="Chromosome 3"/>
</dbReference>
<organism evidence="3 4">
    <name type="scientific">Dryococelus australis</name>
    <dbReference type="NCBI Taxonomy" id="614101"/>
    <lineage>
        <taxon>Eukaryota</taxon>
        <taxon>Metazoa</taxon>
        <taxon>Ecdysozoa</taxon>
        <taxon>Arthropoda</taxon>
        <taxon>Hexapoda</taxon>
        <taxon>Insecta</taxon>
        <taxon>Pterygota</taxon>
        <taxon>Neoptera</taxon>
        <taxon>Polyneoptera</taxon>
        <taxon>Phasmatodea</taxon>
        <taxon>Verophasmatodea</taxon>
        <taxon>Anareolatae</taxon>
        <taxon>Phasmatidae</taxon>
        <taxon>Eurycanthinae</taxon>
        <taxon>Dryococelus</taxon>
    </lineage>
</organism>
<feature type="compositionally biased region" description="Polar residues" evidence="2">
    <location>
        <begin position="74"/>
        <end position="109"/>
    </location>
</feature>
<dbReference type="PANTHER" id="PTHR46954:SF1">
    <property type="entry name" value="C2H2-TYPE DOMAIN-CONTAINING PROTEIN"/>
    <property type="match status" value="1"/>
</dbReference>